<dbReference type="InterPro" id="IPR011032">
    <property type="entry name" value="GroES-like_sf"/>
</dbReference>
<dbReference type="RefSeq" id="WP_190175953.1">
    <property type="nucleotide sequence ID" value="NZ_BMVF01000001.1"/>
</dbReference>
<sequence>MKSVVHYRAGDAAAVAHIEDRPEAPAPRADEIQVRVGISPVHRGDLVATETGLPDGSAGRRLGTEAAGVVTAVGPSVPALRVGDRVAVLQIAAQHPHLLAVHAAYPLAELPSAISAARTSGTGTVLPTSRR</sequence>
<dbReference type="Gene3D" id="3.90.180.10">
    <property type="entry name" value="Medium-chain alcohol dehydrogenases, catalytic domain"/>
    <property type="match status" value="1"/>
</dbReference>
<dbReference type="Pfam" id="PF08240">
    <property type="entry name" value="ADH_N"/>
    <property type="match status" value="1"/>
</dbReference>
<name>A0A919CT87_9ACTN</name>
<protein>
    <recommendedName>
        <fullName evidence="3">Alcohol dehydrogenase-like N-terminal domain-containing protein</fullName>
    </recommendedName>
</protein>
<evidence type="ECO:0000256" key="1">
    <source>
        <dbReference type="ARBA" id="ARBA00022857"/>
    </source>
</evidence>
<evidence type="ECO:0000256" key="2">
    <source>
        <dbReference type="ARBA" id="ARBA00023002"/>
    </source>
</evidence>
<evidence type="ECO:0000313" key="4">
    <source>
        <dbReference type="EMBL" id="GHD84437.1"/>
    </source>
</evidence>
<keyword evidence="5" id="KW-1185">Reference proteome</keyword>
<gene>
    <name evidence="4" type="ORF">GCM10010508_04510</name>
</gene>
<evidence type="ECO:0000259" key="3">
    <source>
        <dbReference type="Pfam" id="PF08240"/>
    </source>
</evidence>
<reference evidence="4" key="2">
    <citation type="submission" date="2020-09" db="EMBL/GenBank/DDBJ databases">
        <authorList>
            <person name="Sun Q."/>
            <person name="Ohkuma M."/>
        </authorList>
    </citation>
    <scope>NUCLEOTIDE SEQUENCE</scope>
    <source>
        <strain evidence="4">JCM 4654</strain>
    </source>
</reference>
<dbReference type="GO" id="GO:0016651">
    <property type="term" value="F:oxidoreductase activity, acting on NAD(P)H"/>
    <property type="evidence" value="ECO:0007669"/>
    <property type="project" value="TreeGrafter"/>
</dbReference>
<feature type="domain" description="Alcohol dehydrogenase-like N-terminal" evidence="3">
    <location>
        <begin position="29"/>
        <end position="91"/>
    </location>
</feature>
<dbReference type="InterPro" id="IPR013154">
    <property type="entry name" value="ADH-like_N"/>
</dbReference>
<dbReference type="AlphaFoldDB" id="A0A919CT87"/>
<keyword evidence="2" id="KW-0560">Oxidoreductase</keyword>
<reference evidence="4" key="1">
    <citation type="journal article" date="2014" name="Int. J. Syst. Evol. Microbiol.">
        <title>Complete genome sequence of Corynebacterium casei LMG S-19264T (=DSM 44701T), isolated from a smear-ripened cheese.</title>
        <authorList>
            <consortium name="US DOE Joint Genome Institute (JGI-PGF)"/>
            <person name="Walter F."/>
            <person name="Albersmeier A."/>
            <person name="Kalinowski J."/>
            <person name="Ruckert C."/>
        </authorList>
    </citation>
    <scope>NUCLEOTIDE SEQUENCE</scope>
    <source>
        <strain evidence="4">JCM 4654</strain>
    </source>
</reference>
<accession>A0A919CT87</accession>
<dbReference type="Proteomes" id="UP000608955">
    <property type="component" value="Unassembled WGS sequence"/>
</dbReference>
<dbReference type="PANTHER" id="PTHR48106">
    <property type="entry name" value="QUINONE OXIDOREDUCTASE PIG3-RELATED"/>
    <property type="match status" value="1"/>
</dbReference>
<dbReference type="SUPFAM" id="SSF50129">
    <property type="entry name" value="GroES-like"/>
    <property type="match status" value="1"/>
</dbReference>
<evidence type="ECO:0000313" key="5">
    <source>
        <dbReference type="Proteomes" id="UP000608955"/>
    </source>
</evidence>
<proteinExistence type="predicted"/>
<comment type="caution">
    <text evidence="4">The sequence shown here is derived from an EMBL/GenBank/DDBJ whole genome shotgun (WGS) entry which is preliminary data.</text>
</comment>
<keyword evidence="1" id="KW-0521">NADP</keyword>
<dbReference type="EMBL" id="BMVF01000001">
    <property type="protein sequence ID" value="GHD84437.1"/>
    <property type="molecule type" value="Genomic_DNA"/>
</dbReference>
<dbReference type="GO" id="GO:0070402">
    <property type="term" value="F:NADPH binding"/>
    <property type="evidence" value="ECO:0007669"/>
    <property type="project" value="TreeGrafter"/>
</dbReference>
<organism evidence="4 5">
    <name type="scientific">Streptomyces naganishii JCM 4654</name>
    <dbReference type="NCBI Taxonomy" id="1306179"/>
    <lineage>
        <taxon>Bacteria</taxon>
        <taxon>Bacillati</taxon>
        <taxon>Actinomycetota</taxon>
        <taxon>Actinomycetes</taxon>
        <taxon>Kitasatosporales</taxon>
        <taxon>Streptomycetaceae</taxon>
        <taxon>Streptomyces</taxon>
    </lineage>
</organism>